<feature type="compositionally biased region" description="Polar residues" evidence="1">
    <location>
        <begin position="22"/>
        <end position="35"/>
    </location>
</feature>
<reference evidence="2 3" key="1">
    <citation type="journal article" date="2021" name="Nat. Plants">
        <title>The Taxus genome provides insights into paclitaxel biosynthesis.</title>
        <authorList>
            <person name="Xiong X."/>
            <person name="Gou J."/>
            <person name="Liao Q."/>
            <person name="Li Y."/>
            <person name="Zhou Q."/>
            <person name="Bi G."/>
            <person name="Li C."/>
            <person name="Du R."/>
            <person name="Wang X."/>
            <person name="Sun T."/>
            <person name="Guo L."/>
            <person name="Liang H."/>
            <person name="Lu P."/>
            <person name="Wu Y."/>
            <person name="Zhang Z."/>
            <person name="Ro D.K."/>
            <person name="Shang Y."/>
            <person name="Huang S."/>
            <person name="Yan J."/>
        </authorList>
    </citation>
    <scope>NUCLEOTIDE SEQUENCE [LARGE SCALE GENOMIC DNA]</scope>
    <source>
        <strain evidence="2">Ta-2019</strain>
    </source>
</reference>
<evidence type="ECO:0000313" key="3">
    <source>
        <dbReference type="Proteomes" id="UP000824469"/>
    </source>
</evidence>
<sequence length="81" mass="8911">TLAGVVKEISYKLAWAEKGIGKSSQGQKRTQNHEIFSNHPRGDQRQDDRGKGSVGSASRQPQARENRVVPDPLTTRVTAVQ</sequence>
<dbReference type="AlphaFoldDB" id="A0AA38FX98"/>
<proteinExistence type="predicted"/>
<feature type="non-terminal residue" evidence="2">
    <location>
        <position position="1"/>
    </location>
</feature>
<feature type="region of interest" description="Disordered" evidence="1">
    <location>
        <begin position="17"/>
        <end position="81"/>
    </location>
</feature>
<feature type="compositionally biased region" description="Basic and acidic residues" evidence="1">
    <location>
        <begin position="40"/>
        <end position="51"/>
    </location>
</feature>
<accession>A0AA38FX98</accession>
<evidence type="ECO:0000313" key="2">
    <source>
        <dbReference type="EMBL" id="KAH9312342.1"/>
    </source>
</evidence>
<protein>
    <submittedName>
        <fullName evidence="2">Uncharacterized protein</fullName>
    </submittedName>
</protein>
<dbReference type="Proteomes" id="UP000824469">
    <property type="component" value="Unassembled WGS sequence"/>
</dbReference>
<feature type="non-terminal residue" evidence="2">
    <location>
        <position position="81"/>
    </location>
</feature>
<name>A0AA38FX98_TAXCH</name>
<comment type="caution">
    <text evidence="2">The sequence shown here is derived from an EMBL/GenBank/DDBJ whole genome shotgun (WGS) entry which is preliminary data.</text>
</comment>
<organism evidence="2 3">
    <name type="scientific">Taxus chinensis</name>
    <name type="common">Chinese yew</name>
    <name type="synonym">Taxus wallichiana var. chinensis</name>
    <dbReference type="NCBI Taxonomy" id="29808"/>
    <lineage>
        <taxon>Eukaryota</taxon>
        <taxon>Viridiplantae</taxon>
        <taxon>Streptophyta</taxon>
        <taxon>Embryophyta</taxon>
        <taxon>Tracheophyta</taxon>
        <taxon>Spermatophyta</taxon>
        <taxon>Pinopsida</taxon>
        <taxon>Pinidae</taxon>
        <taxon>Conifers II</taxon>
        <taxon>Cupressales</taxon>
        <taxon>Taxaceae</taxon>
        <taxon>Taxus</taxon>
    </lineage>
</organism>
<dbReference type="EMBL" id="JAHRHJ020000006">
    <property type="protein sequence ID" value="KAH9312342.1"/>
    <property type="molecule type" value="Genomic_DNA"/>
</dbReference>
<gene>
    <name evidence="2" type="ORF">KI387_027377</name>
</gene>
<evidence type="ECO:0000256" key="1">
    <source>
        <dbReference type="SAM" id="MobiDB-lite"/>
    </source>
</evidence>
<keyword evidence="3" id="KW-1185">Reference proteome</keyword>